<reference evidence="3 4" key="1">
    <citation type="submission" date="2020-07" db="EMBL/GenBank/DDBJ databases">
        <title>Pseudogemmobacter sp. nov., isolated from poultry manure in Taiwan.</title>
        <authorList>
            <person name="Lin S.-Y."/>
            <person name="Tang Y.-S."/>
            <person name="Young C.-C."/>
        </authorList>
    </citation>
    <scope>NUCLEOTIDE SEQUENCE [LARGE SCALE GENOMIC DNA]</scope>
    <source>
        <strain evidence="3 4">CC-YST710</strain>
    </source>
</reference>
<keyword evidence="4" id="KW-1185">Reference proteome</keyword>
<evidence type="ECO:0000313" key="4">
    <source>
        <dbReference type="Proteomes" id="UP001198571"/>
    </source>
</evidence>
<keyword evidence="3" id="KW-0012">Acyltransferase</keyword>
<dbReference type="SUPFAM" id="SSF51161">
    <property type="entry name" value="Trimeric LpxA-like enzymes"/>
    <property type="match status" value="1"/>
</dbReference>
<dbReference type="CDD" id="cd04647">
    <property type="entry name" value="LbH_MAT_like"/>
    <property type="match status" value="1"/>
</dbReference>
<proteinExistence type="inferred from homology"/>
<dbReference type="PANTHER" id="PTHR23416:SF23">
    <property type="entry name" value="ACETYLTRANSFERASE C18B11.09C-RELATED"/>
    <property type="match status" value="1"/>
</dbReference>
<dbReference type="RefSeq" id="WP_226936049.1">
    <property type="nucleotide sequence ID" value="NZ_JACDXX010000011.1"/>
</dbReference>
<accession>A0ABS8CN64</accession>
<evidence type="ECO:0000256" key="2">
    <source>
        <dbReference type="ARBA" id="ARBA00022679"/>
    </source>
</evidence>
<dbReference type="PANTHER" id="PTHR23416">
    <property type="entry name" value="SIALIC ACID SYNTHASE-RELATED"/>
    <property type="match status" value="1"/>
</dbReference>
<protein>
    <submittedName>
        <fullName evidence="3">Acyltransferase</fullName>
    </submittedName>
</protein>
<evidence type="ECO:0000313" key="3">
    <source>
        <dbReference type="EMBL" id="MCB5410819.1"/>
    </source>
</evidence>
<keyword evidence="2" id="KW-0808">Transferase</keyword>
<dbReference type="InterPro" id="IPR001451">
    <property type="entry name" value="Hexapep"/>
</dbReference>
<dbReference type="InterPro" id="IPR051159">
    <property type="entry name" value="Hexapeptide_acetyltransf"/>
</dbReference>
<organism evidence="3 4">
    <name type="scientific">Pseudogemmobacter faecipullorum</name>
    <dbReference type="NCBI Taxonomy" id="2755041"/>
    <lineage>
        <taxon>Bacteria</taxon>
        <taxon>Pseudomonadati</taxon>
        <taxon>Pseudomonadota</taxon>
        <taxon>Alphaproteobacteria</taxon>
        <taxon>Rhodobacterales</taxon>
        <taxon>Paracoccaceae</taxon>
        <taxon>Pseudogemmobacter</taxon>
    </lineage>
</organism>
<name>A0ABS8CN64_9RHOB</name>
<sequence>MSGRDRFRRLRPVLRLITAGLRLLPRWLCLALWPLVRSLPWSLGYGLRYCFFCRLSAACGEVLQAGPGLSVRGWEGLRIGDRVSLQDGCYIDASGGISLGDDVSVAHHSSLLSSEHQFELADLAIKYNPMRFAAVEIGPDCWIGCGVRVLAGARLGRRSVIAAGAVLMRGDHVSGLYAGVPARLKRAGPL</sequence>
<comment type="similarity">
    <text evidence="1">Belongs to the transferase hexapeptide repeat family.</text>
</comment>
<dbReference type="EMBL" id="JACDXX010000011">
    <property type="protein sequence ID" value="MCB5410819.1"/>
    <property type="molecule type" value="Genomic_DNA"/>
</dbReference>
<dbReference type="Gene3D" id="2.160.10.10">
    <property type="entry name" value="Hexapeptide repeat proteins"/>
    <property type="match status" value="1"/>
</dbReference>
<dbReference type="Pfam" id="PF00132">
    <property type="entry name" value="Hexapep"/>
    <property type="match status" value="1"/>
</dbReference>
<gene>
    <name evidence="3" type="ORF">H0485_12520</name>
</gene>
<dbReference type="InterPro" id="IPR011004">
    <property type="entry name" value="Trimer_LpxA-like_sf"/>
</dbReference>
<dbReference type="Proteomes" id="UP001198571">
    <property type="component" value="Unassembled WGS sequence"/>
</dbReference>
<evidence type="ECO:0000256" key="1">
    <source>
        <dbReference type="ARBA" id="ARBA00007274"/>
    </source>
</evidence>
<comment type="caution">
    <text evidence="3">The sequence shown here is derived from an EMBL/GenBank/DDBJ whole genome shotgun (WGS) entry which is preliminary data.</text>
</comment>
<dbReference type="GO" id="GO:0016746">
    <property type="term" value="F:acyltransferase activity"/>
    <property type="evidence" value="ECO:0007669"/>
    <property type="project" value="UniProtKB-KW"/>
</dbReference>